<dbReference type="Gene3D" id="3.30.1340.30">
    <property type="match status" value="1"/>
</dbReference>
<dbReference type="InterPro" id="IPR014004">
    <property type="entry name" value="Transpt-assoc_nodulatn_dom_bac"/>
</dbReference>
<feature type="signal peptide" evidence="1">
    <location>
        <begin position="1"/>
        <end position="27"/>
    </location>
</feature>
<dbReference type="PANTHER" id="PTHR34606">
    <property type="entry name" value="BON DOMAIN-CONTAINING PROTEIN"/>
    <property type="match status" value="1"/>
</dbReference>
<feature type="chain" id="PRO_5011538696" evidence="1">
    <location>
        <begin position="28"/>
        <end position="114"/>
    </location>
</feature>
<dbReference type="Pfam" id="PF04972">
    <property type="entry name" value="BON"/>
    <property type="match status" value="1"/>
</dbReference>
<reference evidence="3 4" key="1">
    <citation type="submission" date="2016-10" db="EMBL/GenBank/DDBJ databases">
        <authorList>
            <person name="de Groot N.N."/>
        </authorList>
    </citation>
    <scope>NUCLEOTIDE SEQUENCE [LARGE SCALE GENOMIC DNA]</scope>
    <source>
        <strain evidence="3 4">CGMCC 1.7659</strain>
    </source>
</reference>
<keyword evidence="4" id="KW-1185">Reference proteome</keyword>
<dbReference type="EMBL" id="FOVF01000027">
    <property type="protein sequence ID" value="SFN51946.1"/>
    <property type="molecule type" value="Genomic_DNA"/>
</dbReference>
<dbReference type="Proteomes" id="UP000198575">
    <property type="component" value="Unassembled WGS sequence"/>
</dbReference>
<dbReference type="RefSeq" id="WP_092409627.1">
    <property type="nucleotide sequence ID" value="NZ_FOVF01000027.1"/>
</dbReference>
<protein>
    <submittedName>
        <fullName evidence="3">Hyperosmotically inducible protein</fullName>
    </submittedName>
</protein>
<name>A0A1I4ZNU4_9GAMM</name>
<gene>
    <name evidence="3" type="ORF">SAMN05216289_12750</name>
</gene>
<dbReference type="PROSITE" id="PS50914">
    <property type="entry name" value="BON"/>
    <property type="match status" value="1"/>
</dbReference>
<keyword evidence="1" id="KW-0732">Signal</keyword>
<sequence length="114" mass="11491">MKNAALVLNRVVLGMAFAIGAPALALAAQPAPDGNAAEMDSEQPVTDTWITTKVKADLAVTEGVSATEISVNTTNGVVTLIGVVDSETAMNKAIAVAKGIKGVTDVDASGLKVK</sequence>
<accession>A0A1I4ZNU4</accession>
<proteinExistence type="predicted"/>
<dbReference type="PANTHER" id="PTHR34606:SF15">
    <property type="entry name" value="BON DOMAIN-CONTAINING PROTEIN"/>
    <property type="match status" value="1"/>
</dbReference>
<dbReference type="OrthoDB" id="8910395at2"/>
<evidence type="ECO:0000313" key="3">
    <source>
        <dbReference type="EMBL" id="SFN51946.1"/>
    </source>
</evidence>
<dbReference type="SMART" id="SM00749">
    <property type="entry name" value="BON"/>
    <property type="match status" value="1"/>
</dbReference>
<organism evidence="3 4">
    <name type="scientific">Dokdonella immobilis</name>
    <dbReference type="NCBI Taxonomy" id="578942"/>
    <lineage>
        <taxon>Bacteria</taxon>
        <taxon>Pseudomonadati</taxon>
        <taxon>Pseudomonadota</taxon>
        <taxon>Gammaproteobacteria</taxon>
        <taxon>Lysobacterales</taxon>
        <taxon>Rhodanobacteraceae</taxon>
        <taxon>Dokdonella</taxon>
    </lineage>
</organism>
<dbReference type="STRING" id="578942.SAMN05216289_12750"/>
<feature type="domain" description="BON" evidence="2">
    <location>
        <begin position="46"/>
        <end position="114"/>
    </location>
</feature>
<dbReference type="InterPro" id="IPR007055">
    <property type="entry name" value="BON_dom"/>
</dbReference>
<evidence type="ECO:0000259" key="2">
    <source>
        <dbReference type="PROSITE" id="PS50914"/>
    </source>
</evidence>
<dbReference type="AlphaFoldDB" id="A0A1I4ZNU4"/>
<evidence type="ECO:0000313" key="4">
    <source>
        <dbReference type="Proteomes" id="UP000198575"/>
    </source>
</evidence>
<dbReference type="InterPro" id="IPR051686">
    <property type="entry name" value="Lipoprotein_DolP"/>
</dbReference>
<evidence type="ECO:0000256" key="1">
    <source>
        <dbReference type="SAM" id="SignalP"/>
    </source>
</evidence>